<evidence type="ECO:0000313" key="2">
    <source>
        <dbReference type="Proteomes" id="UP000494111"/>
    </source>
</evidence>
<accession>A0A6S7ADP2</accession>
<name>A0A6S7ADP2_9BURK</name>
<proteinExistence type="predicted"/>
<dbReference type="AlphaFoldDB" id="A0A6S7ADP2"/>
<dbReference type="EMBL" id="CADIJO010000016">
    <property type="protein sequence ID" value="CAB3724810.1"/>
    <property type="molecule type" value="Genomic_DNA"/>
</dbReference>
<dbReference type="InterPro" id="IPR021332">
    <property type="entry name" value="DUF2944"/>
</dbReference>
<dbReference type="Proteomes" id="UP000494111">
    <property type="component" value="Unassembled WGS sequence"/>
</dbReference>
<protein>
    <recommendedName>
        <fullName evidence="3">DUF2946 domain-containing protein</fullName>
    </recommendedName>
</protein>
<dbReference type="RefSeq" id="WP_175190837.1">
    <property type="nucleotide sequence ID" value="NZ_CADIJO010000016.1"/>
</dbReference>
<dbReference type="Pfam" id="PF11161">
    <property type="entry name" value="DUF2944"/>
    <property type="match status" value="1"/>
</dbReference>
<evidence type="ECO:0000313" key="1">
    <source>
        <dbReference type="EMBL" id="CAB3724810.1"/>
    </source>
</evidence>
<organism evidence="1 2">
    <name type="scientific">Achromobacter deleyi</name>
    <dbReference type="NCBI Taxonomy" id="1353891"/>
    <lineage>
        <taxon>Bacteria</taxon>
        <taxon>Pseudomonadati</taxon>
        <taxon>Pseudomonadota</taxon>
        <taxon>Betaproteobacteria</taxon>
        <taxon>Burkholderiales</taxon>
        <taxon>Alcaligenaceae</taxon>
        <taxon>Achromobacter</taxon>
    </lineage>
</organism>
<evidence type="ECO:0008006" key="3">
    <source>
        <dbReference type="Google" id="ProtNLM"/>
    </source>
</evidence>
<sequence>MDPSVKDAIARWPDVPAVFGWLSLDARGRWRLHPQGQAAQGGPGESITNAQILGFINRNYEHDEAGRWFFQNGPQRVYLRLDAAPYVLRLSDDSRTLVTHTDAAVDTVSGWWLDDGGQLYAMTPLGPGIVLDRDLPALLDRLTTPDGAPLLDVLDALDSGHAIGVTLPDAYPPAPLRLIDQRDLAATLGFQANPIDQAAPGEPERGE</sequence>
<gene>
    <name evidence="1" type="ORF">LMG3458_04302</name>
</gene>
<reference evidence="1 2" key="1">
    <citation type="submission" date="2020-04" db="EMBL/GenBank/DDBJ databases">
        <authorList>
            <person name="De Canck E."/>
        </authorList>
    </citation>
    <scope>NUCLEOTIDE SEQUENCE [LARGE SCALE GENOMIC DNA]</scope>
    <source>
        <strain evidence="1 2">LMG 3458</strain>
    </source>
</reference>